<evidence type="ECO:0000313" key="2">
    <source>
        <dbReference type="Proteomes" id="UP001203665"/>
    </source>
</evidence>
<dbReference type="EMBL" id="JAMQJY010000001">
    <property type="protein sequence ID" value="MCM2675556.1"/>
    <property type="molecule type" value="Genomic_DNA"/>
</dbReference>
<dbReference type="Proteomes" id="UP001203665">
    <property type="component" value="Unassembled WGS sequence"/>
</dbReference>
<organism evidence="1 2">
    <name type="scientific">Alkalicoccobacillus plakortidis</name>
    <dbReference type="NCBI Taxonomy" id="444060"/>
    <lineage>
        <taxon>Bacteria</taxon>
        <taxon>Bacillati</taxon>
        <taxon>Bacillota</taxon>
        <taxon>Bacilli</taxon>
        <taxon>Bacillales</taxon>
        <taxon>Bacillaceae</taxon>
        <taxon>Alkalicoccobacillus</taxon>
    </lineage>
</organism>
<keyword evidence="2" id="KW-1185">Reference proteome</keyword>
<reference evidence="1" key="1">
    <citation type="submission" date="2022-06" db="EMBL/GenBank/DDBJ databases">
        <title>Alkalicoccobacillus porphyridii sp. nov., isolated from a marine red alga, Porphyridium purpureum and reclassification of Shouchella plakortidis and Shouchella gibsonii as Alkalicoccobacillus plakortidis comb. nov. and Alkalicoccobacillus gibsonii comb. nov.</title>
        <authorList>
            <person name="Kim K.H."/>
            <person name="Lee J.K."/>
            <person name="Han D.M."/>
            <person name="Baek J.H."/>
            <person name="Jeon C.O."/>
        </authorList>
    </citation>
    <scope>NUCLEOTIDE SEQUENCE</scope>
    <source>
        <strain evidence="1">DSM 19153</strain>
    </source>
</reference>
<protein>
    <submittedName>
        <fullName evidence="1">Uncharacterized protein</fullName>
    </submittedName>
</protein>
<comment type="caution">
    <text evidence="1">The sequence shown here is derived from an EMBL/GenBank/DDBJ whole genome shotgun (WGS) entry which is preliminary data.</text>
</comment>
<accession>A0ABT0XI16</accession>
<dbReference type="RefSeq" id="WP_251606403.1">
    <property type="nucleotide sequence ID" value="NZ_JAMQJY010000001.1"/>
</dbReference>
<gene>
    <name evidence="1" type="ORF">NDM98_08670</name>
</gene>
<name>A0ABT0XI16_9BACI</name>
<proteinExistence type="predicted"/>
<evidence type="ECO:0000313" key="1">
    <source>
        <dbReference type="EMBL" id="MCM2675556.1"/>
    </source>
</evidence>
<sequence>MAKTKKIIETKCTCKGCGNVWFYDKRDEAQIKADKWEAAGNSMSNAGKSMMCCGGCLPAIFIPEKDKVKVKDLNVCEKCGSKAVTKETIEHNVE</sequence>